<dbReference type="Gene3D" id="1.25.10.10">
    <property type="entry name" value="Leucine-rich Repeat Variant"/>
    <property type="match status" value="1"/>
</dbReference>
<sequence>MGIVNVSTNVANITNIVQDALVPTLVVPADGSLNGDLETQRNAVVTLTIIAIVRTMQSVLLDVEVLPLLADLLQYADMILRNRTAFGIANLTALESKRCFLSFGEVFLESLLRLAESQDTKCQHRAVCAIRELCGRRLVRRGLGRRARPASSSLVPTKPGDMKVRKKCWRVCVPCLSVAAMRTSRCLSLRVRCQPWWRSCAPPMPSVVILK</sequence>
<evidence type="ECO:0000313" key="2">
    <source>
        <dbReference type="Proteomes" id="UP000704712"/>
    </source>
</evidence>
<dbReference type="InterPro" id="IPR011989">
    <property type="entry name" value="ARM-like"/>
</dbReference>
<evidence type="ECO:0000313" key="1">
    <source>
        <dbReference type="EMBL" id="KAF4132343.1"/>
    </source>
</evidence>
<proteinExistence type="predicted"/>
<organism evidence="1 2">
    <name type="scientific">Phytophthora infestans</name>
    <name type="common">Potato late blight agent</name>
    <name type="synonym">Botrytis infestans</name>
    <dbReference type="NCBI Taxonomy" id="4787"/>
    <lineage>
        <taxon>Eukaryota</taxon>
        <taxon>Sar</taxon>
        <taxon>Stramenopiles</taxon>
        <taxon>Oomycota</taxon>
        <taxon>Peronosporomycetes</taxon>
        <taxon>Peronosporales</taxon>
        <taxon>Peronosporaceae</taxon>
        <taxon>Phytophthora</taxon>
    </lineage>
</organism>
<name>A0A8S9TWD4_PHYIN</name>
<dbReference type="SUPFAM" id="SSF48371">
    <property type="entry name" value="ARM repeat"/>
    <property type="match status" value="1"/>
</dbReference>
<dbReference type="AlphaFoldDB" id="A0A8S9TWD4"/>
<reference evidence="1" key="1">
    <citation type="submission" date="2020-03" db="EMBL/GenBank/DDBJ databases">
        <title>Hybrid Assembly of Korean Phytophthora infestans isolates.</title>
        <authorList>
            <person name="Prokchorchik M."/>
            <person name="Lee Y."/>
            <person name="Seo J."/>
            <person name="Cho J.-H."/>
            <person name="Park Y.-E."/>
            <person name="Jang D.-C."/>
            <person name="Im J.-S."/>
            <person name="Choi J.-G."/>
            <person name="Park H.-J."/>
            <person name="Lee G.-B."/>
            <person name="Lee Y.-G."/>
            <person name="Hong S.-Y."/>
            <person name="Cho K."/>
            <person name="Sohn K.H."/>
        </authorList>
    </citation>
    <scope>NUCLEOTIDE SEQUENCE</scope>
    <source>
        <strain evidence="1">KR_2_A2</strain>
    </source>
</reference>
<gene>
    <name evidence="1" type="ORF">GN958_ATG18460</name>
</gene>
<dbReference type="Proteomes" id="UP000704712">
    <property type="component" value="Unassembled WGS sequence"/>
</dbReference>
<protein>
    <submittedName>
        <fullName evidence="1">Uncharacterized protein</fullName>
    </submittedName>
</protein>
<accession>A0A8S9TWD4</accession>
<comment type="caution">
    <text evidence="1">The sequence shown here is derived from an EMBL/GenBank/DDBJ whole genome shotgun (WGS) entry which is preliminary data.</text>
</comment>
<dbReference type="EMBL" id="JAACNO010002552">
    <property type="protein sequence ID" value="KAF4132343.1"/>
    <property type="molecule type" value="Genomic_DNA"/>
</dbReference>
<dbReference type="InterPro" id="IPR016024">
    <property type="entry name" value="ARM-type_fold"/>
</dbReference>